<dbReference type="EMBL" id="JBHSFW010000001">
    <property type="protein sequence ID" value="MFC4618431.1"/>
    <property type="molecule type" value="Genomic_DNA"/>
</dbReference>
<keyword evidence="1 2" id="KW-0238">DNA-binding</keyword>
<dbReference type="InterPro" id="IPR009057">
    <property type="entry name" value="Homeodomain-like_sf"/>
</dbReference>
<dbReference type="Gene3D" id="1.10.10.60">
    <property type="entry name" value="Homeodomain-like"/>
    <property type="match status" value="1"/>
</dbReference>
<dbReference type="PRINTS" id="PR00455">
    <property type="entry name" value="HTHTETR"/>
</dbReference>
<dbReference type="RefSeq" id="WP_376845419.1">
    <property type="nucleotide sequence ID" value="NZ_JBHSFW010000001.1"/>
</dbReference>
<sequence length="190" mass="22169">MDKRSRILEAAERSFGLFGYKATTMEQVAKLADVGKGTIYTFFKNKEELLNEIMEKLIADMMRRAKAAIDEHDTFFNNLHRALYDILEFRTQHQLTFKLTQEVREFGTGTAQAALDQFEAALLAFLEAHIETAMDKGKIVRCDPKKTAFVLYRLYVLFVYEWETRYGERLSKDEIADLFDRYLVLGLEPR</sequence>
<dbReference type="PROSITE" id="PS50977">
    <property type="entry name" value="HTH_TETR_2"/>
    <property type="match status" value="1"/>
</dbReference>
<dbReference type="SUPFAM" id="SSF46689">
    <property type="entry name" value="Homeodomain-like"/>
    <property type="match status" value="1"/>
</dbReference>
<feature type="domain" description="HTH tetR-type" evidence="3">
    <location>
        <begin position="1"/>
        <end position="61"/>
    </location>
</feature>
<evidence type="ECO:0000256" key="1">
    <source>
        <dbReference type="ARBA" id="ARBA00023125"/>
    </source>
</evidence>
<organism evidence="4 5">
    <name type="scientific">Camelliibacillus cellulosilyticus</name>
    <dbReference type="NCBI Taxonomy" id="2174486"/>
    <lineage>
        <taxon>Bacteria</taxon>
        <taxon>Bacillati</taxon>
        <taxon>Bacillota</taxon>
        <taxon>Bacilli</taxon>
        <taxon>Bacillales</taxon>
        <taxon>Sporolactobacillaceae</taxon>
        <taxon>Camelliibacillus</taxon>
    </lineage>
</organism>
<evidence type="ECO:0000259" key="3">
    <source>
        <dbReference type="PROSITE" id="PS50977"/>
    </source>
</evidence>
<dbReference type="InterPro" id="IPR023772">
    <property type="entry name" value="DNA-bd_HTH_TetR-type_CS"/>
</dbReference>
<feature type="DNA-binding region" description="H-T-H motif" evidence="2">
    <location>
        <begin position="24"/>
        <end position="43"/>
    </location>
</feature>
<proteinExistence type="predicted"/>
<dbReference type="InterPro" id="IPR001647">
    <property type="entry name" value="HTH_TetR"/>
</dbReference>
<evidence type="ECO:0000313" key="5">
    <source>
        <dbReference type="Proteomes" id="UP001596022"/>
    </source>
</evidence>
<reference evidence="5" key="1">
    <citation type="journal article" date="2019" name="Int. J. Syst. Evol. Microbiol.">
        <title>The Global Catalogue of Microorganisms (GCM) 10K type strain sequencing project: providing services to taxonomists for standard genome sequencing and annotation.</title>
        <authorList>
            <consortium name="The Broad Institute Genomics Platform"/>
            <consortium name="The Broad Institute Genome Sequencing Center for Infectious Disease"/>
            <person name="Wu L."/>
            <person name="Ma J."/>
        </authorList>
    </citation>
    <scope>NUCLEOTIDE SEQUENCE [LARGE SCALE GENOMIC DNA]</scope>
    <source>
        <strain evidence="5">CGMCC 1.16306</strain>
    </source>
</reference>
<dbReference type="PANTHER" id="PTHR30055">
    <property type="entry name" value="HTH-TYPE TRANSCRIPTIONAL REGULATOR RUTR"/>
    <property type="match status" value="1"/>
</dbReference>
<protein>
    <submittedName>
        <fullName evidence="4">TetR/AcrR family transcriptional regulator</fullName>
    </submittedName>
</protein>
<name>A0ABV9GK06_9BACL</name>
<dbReference type="Proteomes" id="UP001596022">
    <property type="component" value="Unassembled WGS sequence"/>
</dbReference>
<dbReference type="Pfam" id="PF00440">
    <property type="entry name" value="TetR_N"/>
    <property type="match status" value="1"/>
</dbReference>
<dbReference type="PROSITE" id="PS01081">
    <property type="entry name" value="HTH_TETR_1"/>
    <property type="match status" value="1"/>
</dbReference>
<dbReference type="Gene3D" id="1.10.357.10">
    <property type="entry name" value="Tetracycline Repressor, domain 2"/>
    <property type="match status" value="1"/>
</dbReference>
<evidence type="ECO:0000313" key="4">
    <source>
        <dbReference type="EMBL" id="MFC4618431.1"/>
    </source>
</evidence>
<comment type="caution">
    <text evidence="4">The sequence shown here is derived from an EMBL/GenBank/DDBJ whole genome shotgun (WGS) entry which is preliminary data.</text>
</comment>
<evidence type="ECO:0000256" key="2">
    <source>
        <dbReference type="PROSITE-ProRule" id="PRU00335"/>
    </source>
</evidence>
<dbReference type="InterPro" id="IPR036271">
    <property type="entry name" value="Tet_transcr_reg_TetR-rel_C_sf"/>
</dbReference>
<gene>
    <name evidence="4" type="ORF">ACFO4N_06755</name>
</gene>
<accession>A0ABV9GK06</accession>
<keyword evidence="5" id="KW-1185">Reference proteome</keyword>
<dbReference type="InterPro" id="IPR050109">
    <property type="entry name" value="HTH-type_TetR-like_transc_reg"/>
</dbReference>
<dbReference type="PANTHER" id="PTHR30055:SF232">
    <property type="entry name" value="TRANSCRIPTIONAL REGULATOR, TETR FAMILY"/>
    <property type="match status" value="1"/>
</dbReference>
<dbReference type="SUPFAM" id="SSF48498">
    <property type="entry name" value="Tetracyclin repressor-like, C-terminal domain"/>
    <property type="match status" value="1"/>
</dbReference>